<dbReference type="InterPro" id="IPR027417">
    <property type="entry name" value="P-loop_NTPase"/>
</dbReference>
<dbReference type="SUPFAM" id="SSF52540">
    <property type="entry name" value="P-loop containing nucleoside triphosphate hydrolases"/>
    <property type="match status" value="1"/>
</dbReference>
<evidence type="ECO:0000256" key="2">
    <source>
        <dbReference type="ARBA" id="ARBA00005417"/>
    </source>
</evidence>
<evidence type="ECO:0000256" key="5">
    <source>
        <dbReference type="ARBA" id="ARBA00022840"/>
    </source>
</evidence>
<evidence type="ECO:0000313" key="8">
    <source>
        <dbReference type="Proteomes" id="UP001241603"/>
    </source>
</evidence>
<keyword evidence="8" id="KW-1185">Reference proteome</keyword>
<dbReference type="CDD" id="cd03257">
    <property type="entry name" value="ABC_NikE_OppD_transporters"/>
    <property type="match status" value="1"/>
</dbReference>
<dbReference type="SMART" id="SM00382">
    <property type="entry name" value="AAA"/>
    <property type="match status" value="1"/>
</dbReference>
<dbReference type="Pfam" id="PF00005">
    <property type="entry name" value="ABC_tran"/>
    <property type="match status" value="1"/>
</dbReference>
<dbReference type="PANTHER" id="PTHR43776">
    <property type="entry name" value="TRANSPORT ATP-BINDING PROTEIN"/>
    <property type="match status" value="1"/>
</dbReference>
<comment type="similarity">
    <text evidence="2">Belongs to the ABC transporter superfamily.</text>
</comment>
<dbReference type="PROSITE" id="PS50893">
    <property type="entry name" value="ABC_TRANSPORTER_2"/>
    <property type="match status" value="1"/>
</dbReference>
<name>A0ABU0H1U2_9HYPH</name>
<dbReference type="Pfam" id="PF08352">
    <property type="entry name" value="oligo_HPY"/>
    <property type="match status" value="1"/>
</dbReference>
<feature type="domain" description="ABC transporter" evidence="6">
    <location>
        <begin position="18"/>
        <end position="257"/>
    </location>
</feature>
<dbReference type="NCBIfam" id="TIGR01727">
    <property type="entry name" value="oligo_HPY"/>
    <property type="match status" value="1"/>
</dbReference>
<evidence type="ECO:0000256" key="3">
    <source>
        <dbReference type="ARBA" id="ARBA00022448"/>
    </source>
</evidence>
<reference evidence="7 8" key="1">
    <citation type="submission" date="2023-07" db="EMBL/GenBank/DDBJ databases">
        <title>Genomic Encyclopedia of Type Strains, Phase IV (KMG-IV): sequencing the most valuable type-strain genomes for metagenomic binning, comparative biology and taxonomic classification.</title>
        <authorList>
            <person name="Goeker M."/>
        </authorList>
    </citation>
    <scope>NUCLEOTIDE SEQUENCE [LARGE SCALE GENOMIC DNA]</scope>
    <source>
        <strain evidence="7 8">B6-8</strain>
    </source>
</reference>
<accession>A0ABU0H1U2</accession>
<keyword evidence="4" id="KW-0547">Nucleotide-binding</keyword>
<dbReference type="Gene3D" id="3.40.50.300">
    <property type="entry name" value="P-loop containing nucleotide triphosphate hydrolases"/>
    <property type="match status" value="1"/>
</dbReference>
<evidence type="ECO:0000313" key="7">
    <source>
        <dbReference type="EMBL" id="MDQ0436284.1"/>
    </source>
</evidence>
<dbReference type="PANTHER" id="PTHR43776:SF7">
    <property type="entry name" value="D,D-DIPEPTIDE TRANSPORT ATP-BINDING PROTEIN DDPF-RELATED"/>
    <property type="match status" value="1"/>
</dbReference>
<dbReference type="InterPro" id="IPR050319">
    <property type="entry name" value="ABC_transp_ATP-bind"/>
</dbReference>
<dbReference type="InterPro" id="IPR017871">
    <property type="entry name" value="ABC_transporter-like_CS"/>
</dbReference>
<sequence>MVSAVPILEARGLGRIFTRRGGLFAPRSVLRAVEGIDLELPVGGRLAIVGESGCGKSTLGRLLLGLAAPSAGTILFESMEHGHRSPADWKRFRRESALVQQNPLAALDPQMTIGAQVAEPLTVHGRARGAAAREMAERGLVEVGLGPEMMARFPHQLSGGQRQRVVIARALVMSPKLVVFDEAVSALDVSVQAQVVGLINAQQHRLGLSYLFISHDLRIVRHVADRIAVMYLGRIVETGPIDAIYRAPTHPYTQALLAAVPRLDPRARRPAVTIRGEATASAADGPGCAFRTRCAMAIARCASERPELLALGDRATACHRAGEVSEPQRERMELVS</sequence>
<comment type="subcellular location">
    <subcellularLocation>
        <location evidence="1">Cell inner membrane</location>
        <topology evidence="1">Peripheral membrane protein</topology>
    </subcellularLocation>
</comment>
<dbReference type="InterPro" id="IPR003439">
    <property type="entry name" value="ABC_transporter-like_ATP-bd"/>
</dbReference>
<dbReference type="EMBL" id="JAUSVO010000001">
    <property type="protein sequence ID" value="MDQ0436284.1"/>
    <property type="molecule type" value="Genomic_DNA"/>
</dbReference>
<keyword evidence="5 7" id="KW-0067">ATP-binding</keyword>
<evidence type="ECO:0000256" key="4">
    <source>
        <dbReference type="ARBA" id="ARBA00022741"/>
    </source>
</evidence>
<comment type="caution">
    <text evidence="7">The sequence shown here is derived from an EMBL/GenBank/DDBJ whole genome shotgun (WGS) entry which is preliminary data.</text>
</comment>
<keyword evidence="3" id="KW-0813">Transport</keyword>
<dbReference type="PROSITE" id="PS00211">
    <property type="entry name" value="ABC_TRANSPORTER_1"/>
    <property type="match status" value="1"/>
</dbReference>
<evidence type="ECO:0000256" key="1">
    <source>
        <dbReference type="ARBA" id="ARBA00004417"/>
    </source>
</evidence>
<dbReference type="InterPro" id="IPR003593">
    <property type="entry name" value="AAA+_ATPase"/>
</dbReference>
<gene>
    <name evidence="7" type="ORF">QO014_000654</name>
</gene>
<dbReference type="Proteomes" id="UP001241603">
    <property type="component" value="Unassembled WGS sequence"/>
</dbReference>
<evidence type="ECO:0000259" key="6">
    <source>
        <dbReference type="PROSITE" id="PS50893"/>
    </source>
</evidence>
<dbReference type="InterPro" id="IPR013563">
    <property type="entry name" value="Oligopep_ABC_C"/>
</dbReference>
<organism evidence="7 8">
    <name type="scientific">Kaistia dalseonensis</name>
    <dbReference type="NCBI Taxonomy" id="410840"/>
    <lineage>
        <taxon>Bacteria</taxon>
        <taxon>Pseudomonadati</taxon>
        <taxon>Pseudomonadota</taxon>
        <taxon>Alphaproteobacteria</taxon>
        <taxon>Hyphomicrobiales</taxon>
        <taxon>Kaistiaceae</taxon>
        <taxon>Kaistia</taxon>
    </lineage>
</organism>
<dbReference type="GO" id="GO:0005524">
    <property type="term" value="F:ATP binding"/>
    <property type="evidence" value="ECO:0007669"/>
    <property type="project" value="UniProtKB-KW"/>
</dbReference>
<proteinExistence type="inferred from homology"/>
<protein>
    <submittedName>
        <fullName evidence="7">Oligopeptide/dipeptide ABC transporter ATP-binding protein</fullName>
    </submittedName>
</protein>
<dbReference type="RefSeq" id="WP_266347209.1">
    <property type="nucleotide sequence ID" value="NZ_JAPKNG010000001.1"/>
</dbReference>